<dbReference type="InterPro" id="IPR003593">
    <property type="entry name" value="AAA+_ATPase"/>
</dbReference>
<protein>
    <submittedName>
        <fullName evidence="2">DNA polymerase III subunit delta</fullName>
        <ecNumber evidence="2">2.7.7.7</ecNumber>
    </submittedName>
</protein>
<organism evidence="2 3">
    <name type="scientific">Candidatus Criblamydia sequanensis CRIB-18</name>
    <dbReference type="NCBI Taxonomy" id="1437425"/>
    <lineage>
        <taxon>Bacteria</taxon>
        <taxon>Pseudomonadati</taxon>
        <taxon>Chlamydiota</taxon>
        <taxon>Chlamydiia</taxon>
        <taxon>Parachlamydiales</taxon>
        <taxon>Candidatus Criblamydiaceae</taxon>
        <taxon>Candidatus Criblamydia</taxon>
    </lineage>
</organism>
<evidence type="ECO:0000259" key="1">
    <source>
        <dbReference type="SMART" id="SM00382"/>
    </source>
</evidence>
<evidence type="ECO:0000313" key="3">
    <source>
        <dbReference type="Proteomes" id="UP000031552"/>
    </source>
</evidence>
<feature type="domain" description="AAA+ ATPase" evidence="1">
    <location>
        <begin position="27"/>
        <end position="172"/>
    </location>
</feature>
<dbReference type="InterPro" id="IPR027417">
    <property type="entry name" value="P-loop_NTPase"/>
</dbReference>
<reference evidence="2" key="1">
    <citation type="submission" date="2013-12" db="EMBL/GenBank/DDBJ databases">
        <authorList>
            <person name="Linke B."/>
        </authorList>
    </citation>
    <scope>NUCLEOTIDE SEQUENCE [LARGE SCALE GENOMIC DNA]</scope>
    <source>
        <strain evidence="2">CRIB-18</strain>
    </source>
</reference>
<dbReference type="EC" id="2.7.7.7" evidence="2"/>
<keyword evidence="2" id="KW-0548">Nucleotidyltransferase</keyword>
<dbReference type="GO" id="GO:0006261">
    <property type="term" value="P:DNA-templated DNA replication"/>
    <property type="evidence" value="ECO:0007669"/>
    <property type="project" value="TreeGrafter"/>
</dbReference>
<dbReference type="PANTHER" id="PTHR11669:SF8">
    <property type="entry name" value="DNA POLYMERASE III SUBUNIT DELTA"/>
    <property type="match status" value="1"/>
</dbReference>
<dbReference type="RefSeq" id="WP_041018584.1">
    <property type="nucleotide sequence ID" value="NZ_CCEJ010000012.1"/>
</dbReference>
<dbReference type="AlphaFoldDB" id="A0A090D0Y6"/>
<comment type="caution">
    <text evidence="2">The sequence shown here is derived from an EMBL/GenBank/DDBJ whole genome shotgun (WGS) entry which is preliminary data.</text>
</comment>
<dbReference type="Pfam" id="PF13177">
    <property type="entry name" value="DNA_pol3_delta2"/>
    <property type="match status" value="1"/>
</dbReference>
<keyword evidence="2" id="KW-0808">Transferase</keyword>
<proteinExistence type="predicted"/>
<dbReference type="eggNOG" id="COG0470">
    <property type="taxonomic scope" value="Bacteria"/>
</dbReference>
<sequence length="369" mass="41984">MEELFSDIIGNPKAKKYLLNAYRKKALGHCLLFYGASGIGKKLFAEALAALVLSDGGKNKGAITKVKEGNHPDYRLFLPEGKSGMHSIESMRALKDEVNYAPFESEYKVYVIEEAHRMLATSANALLKTFEEPGKKVLFILLTDQKEHILSTIQSRLRTLYFNALIEDEVEEYLIKRKGVEENLAKTLSLVSRGSIGLALKFLKEENHKPYSSLFELLSKKPFSTYGELSKKCQELASFFDKMKEEIGEVVRKEIEQGFQMEELKAKDKLSLEKEIEGGIASQMASTYKHFLEDIVYFFRDQHLLYQGFSSKYLLNRHLKDQKKNSPMKEPPSIGVLQKAAEEAWIGILRGLNLTQVFENLFIKLGFLG</sequence>
<dbReference type="InterPro" id="IPR050238">
    <property type="entry name" value="DNA_Rep/Repair_Clamp_Loader"/>
</dbReference>
<dbReference type="STRING" id="1437425.CSEC_2220"/>
<evidence type="ECO:0000313" key="2">
    <source>
        <dbReference type="EMBL" id="CDR35026.1"/>
    </source>
</evidence>
<dbReference type="Gene3D" id="3.40.50.300">
    <property type="entry name" value="P-loop containing nucleotide triphosphate hydrolases"/>
    <property type="match status" value="1"/>
</dbReference>
<dbReference type="OrthoDB" id="9810148at2"/>
<dbReference type="PANTHER" id="PTHR11669">
    <property type="entry name" value="REPLICATION FACTOR C / DNA POLYMERASE III GAMMA-TAU SUBUNIT"/>
    <property type="match status" value="1"/>
</dbReference>
<gene>
    <name evidence="2" type="primary">holB</name>
    <name evidence="2" type="ORF">CSEC_2220</name>
</gene>
<name>A0A090D0Y6_9BACT</name>
<reference evidence="2" key="2">
    <citation type="submission" date="2014-09" db="EMBL/GenBank/DDBJ databases">
        <title>Criblamydia sequanensis harbors a mega-plasmid encoding arsenite resistance.</title>
        <authorList>
            <person name="Bertelli C."/>
            <person name="Goesmann A."/>
            <person name="Greub G."/>
        </authorList>
    </citation>
    <scope>NUCLEOTIDE SEQUENCE [LARGE SCALE GENOMIC DNA]</scope>
    <source>
        <strain evidence="2">CRIB-18</strain>
    </source>
</reference>
<accession>A0A090D0Y6</accession>
<dbReference type="SMART" id="SM00382">
    <property type="entry name" value="AAA"/>
    <property type="match status" value="1"/>
</dbReference>
<dbReference type="Proteomes" id="UP000031552">
    <property type="component" value="Unassembled WGS sequence"/>
</dbReference>
<dbReference type="GO" id="GO:0003887">
    <property type="term" value="F:DNA-directed DNA polymerase activity"/>
    <property type="evidence" value="ECO:0007669"/>
    <property type="project" value="UniProtKB-EC"/>
</dbReference>
<dbReference type="EMBL" id="CCEJ010000012">
    <property type="protein sequence ID" value="CDR35026.1"/>
    <property type="molecule type" value="Genomic_DNA"/>
</dbReference>
<keyword evidence="3" id="KW-1185">Reference proteome</keyword>
<dbReference type="SUPFAM" id="SSF52540">
    <property type="entry name" value="P-loop containing nucleoside triphosphate hydrolases"/>
    <property type="match status" value="1"/>
</dbReference>